<dbReference type="GO" id="GO:0045087">
    <property type="term" value="P:innate immune response"/>
    <property type="evidence" value="ECO:0007669"/>
    <property type="project" value="UniProtKB-KW"/>
</dbReference>
<dbReference type="PROSITE" id="PS51830">
    <property type="entry name" value="FIIND"/>
    <property type="match status" value="1"/>
</dbReference>
<dbReference type="Pfam" id="PF02758">
    <property type="entry name" value="PYRIN"/>
    <property type="match status" value="1"/>
</dbReference>
<evidence type="ECO:0000259" key="8">
    <source>
        <dbReference type="PROSITE" id="PS50209"/>
    </source>
</evidence>
<dbReference type="InterPro" id="IPR011029">
    <property type="entry name" value="DEATH-like_dom_sf"/>
</dbReference>
<dbReference type="Pfam" id="PF13553">
    <property type="entry name" value="FIIND"/>
    <property type="match status" value="1"/>
</dbReference>
<feature type="domain" description="CARD" evidence="8">
    <location>
        <begin position="1056"/>
        <end position="1144"/>
    </location>
</feature>
<comment type="subcellular location">
    <subcellularLocation>
        <location evidence="1">Inflammasome</location>
    </subcellularLocation>
</comment>
<dbReference type="GeneID" id="108703939"/>
<dbReference type="Pfam" id="PF23679">
    <property type="entry name" value="UPA-FIIND"/>
    <property type="match status" value="1"/>
</dbReference>
<dbReference type="InterPro" id="IPR001315">
    <property type="entry name" value="CARD"/>
</dbReference>
<feature type="region of interest" description="Disordered" evidence="7">
    <location>
        <begin position="635"/>
        <end position="678"/>
    </location>
</feature>
<evidence type="ECO:0000256" key="2">
    <source>
        <dbReference type="ARBA" id="ARBA00022490"/>
    </source>
</evidence>
<feature type="domain" description="FIIND" evidence="10">
    <location>
        <begin position="773"/>
        <end position="1059"/>
    </location>
</feature>
<dbReference type="PANTHER" id="PTHR46985:SF5">
    <property type="entry name" value="NACHT, LRR AND PYD DOMAINS-CONTAINING PROTEIN 1B ALLELE 2"/>
    <property type="match status" value="1"/>
</dbReference>
<protein>
    <submittedName>
        <fullName evidence="12">Uncharacterized protein LOC108703939</fullName>
    </submittedName>
</protein>
<dbReference type="CDD" id="cd08330">
    <property type="entry name" value="CARD_ASC_NALP1"/>
    <property type="match status" value="1"/>
</dbReference>
<dbReference type="GO" id="GO:0061702">
    <property type="term" value="C:canonical inflammasome complex"/>
    <property type="evidence" value="ECO:0007669"/>
    <property type="project" value="UniProtKB-SubCell"/>
</dbReference>
<name>A0A8J0U475_XENLA</name>
<dbReference type="GO" id="GO:0061630">
    <property type="term" value="F:ubiquitin protein ligase activity"/>
    <property type="evidence" value="ECO:0000318"/>
    <property type="project" value="GO_Central"/>
</dbReference>
<dbReference type="Pfam" id="PF00619">
    <property type="entry name" value="CARD"/>
    <property type="match status" value="1"/>
</dbReference>
<feature type="region of interest" description="Disordered" evidence="7">
    <location>
        <begin position="111"/>
        <end position="134"/>
    </location>
</feature>
<evidence type="ECO:0000256" key="7">
    <source>
        <dbReference type="SAM" id="MobiDB-lite"/>
    </source>
</evidence>
<dbReference type="GO" id="GO:0043066">
    <property type="term" value="P:negative regulation of apoptotic process"/>
    <property type="evidence" value="ECO:0000318"/>
    <property type="project" value="GO_Central"/>
</dbReference>
<reference evidence="12" key="1">
    <citation type="submission" date="2025-08" db="UniProtKB">
        <authorList>
            <consortium name="RefSeq"/>
        </authorList>
    </citation>
    <scope>IDENTIFICATION</scope>
    <source>
        <strain evidence="12">J_2021</strain>
        <tissue evidence="12">Erythrocytes</tissue>
    </source>
</reference>
<evidence type="ECO:0000256" key="5">
    <source>
        <dbReference type="ARBA" id="ARBA00023198"/>
    </source>
</evidence>
<evidence type="ECO:0000259" key="9">
    <source>
        <dbReference type="PROSITE" id="PS50824"/>
    </source>
</evidence>
<dbReference type="SUPFAM" id="SSF47986">
    <property type="entry name" value="DEATH domain"/>
    <property type="match status" value="2"/>
</dbReference>
<organism evidence="11 12">
    <name type="scientific">Xenopus laevis</name>
    <name type="common">African clawed frog</name>
    <dbReference type="NCBI Taxonomy" id="8355"/>
    <lineage>
        <taxon>Eukaryota</taxon>
        <taxon>Metazoa</taxon>
        <taxon>Chordata</taxon>
        <taxon>Craniata</taxon>
        <taxon>Vertebrata</taxon>
        <taxon>Euteleostomi</taxon>
        <taxon>Amphibia</taxon>
        <taxon>Batrachia</taxon>
        <taxon>Anura</taxon>
        <taxon>Pipoidea</taxon>
        <taxon>Pipidae</taxon>
        <taxon>Xenopodinae</taxon>
        <taxon>Xenopus</taxon>
        <taxon>Xenopus</taxon>
    </lineage>
</organism>
<feature type="compositionally biased region" description="Basic and acidic residues" evidence="7">
    <location>
        <begin position="181"/>
        <end position="193"/>
    </location>
</feature>
<dbReference type="SUPFAM" id="SSF57924">
    <property type="entry name" value="Inhibitor of apoptosis (IAP) repeat"/>
    <property type="match status" value="4"/>
</dbReference>
<dbReference type="InterPro" id="IPR001370">
    <property type="entry name" value="BIR_rpt"/>
</dbReference>
<keyword evidence="5" id="KW-0395">Inflammatory response</keyword>
<dbReference type="SMART" id="SM01289">
    <property type="entry name" value="PYRIN"/>
    <property type="match status" value="1"/>
</dbReference>
<dbReference type="CDD" id="cd00022">
    <property type="entry name" value="BIR"/>
    <property type="match status" value="4"/>
</dbReference>
<dbReference type="InterPro" id="IPR033516">
    <property type="entry name" value="CARD8/ASC/NALP1_CARD"/>
</dbReference>
<evidence type="ECO:0000256" key="3">
    <source>
        <dbReference type="ARBA" id="ARBA00022588"/>
    </source>
</evidence>
<dbReference type="PROSITE" id="PS50824">
    <property type="entry name" value="DAPIN"/>
    <property type="match status" value="1"/>
</dbReference>
<evidence type="ECO:0000259" key="10">
    <source>
        <dbReference type="PROSITE" id="PS51830"/>
    </source>
</evidence>
<keyword evidence="4" id="KW-0391">Immunity</keyword>
<dbReference type="RefSeq" id="XP_018095735.1">
    <property type="nucleotide sequence ID" value="XM_018240246.2"/>
</dbReference>
<sequence length="1144" mass="130604">MAENAREALMAALRRLSSSRFKEFKEKLSTWDIPLEYERIPQNQLQKAGRTGAAILITSFYGNEYGLSKAFHLIDTICLSQECKSITAKKHGRIFQGDIFRRKAIPNQQLEYGSKSDYLSPDKKPSEDSDWEEMMSLCPGPMTKVLKDNKDKSRVLHHRGTPASIPSVIPATSSGSKTQGKRPEGDMSDKQNRLDTYQGHHFPHNNQRSLSRAGFYYVGPGDRVRCFSCGGELENWKYWADPLTRHQRSFPDCPYVKGQVKREKFQVSPVSITEGETLTQVSPSYSSIFGEKDKSLGRMSDQYNRLETYRGHSNNFPHNNPLSLSRAGFYYVGPGDRVQCFSCGGELENCEFRDDPLTRHQLSFPDCPFVKGQVNREKFQVSSVPITEGETLTQVSPSCSSNLGEKDKSLGTMSDEHNRLETYGGYSCRFPYSNPQSLSRAGFYYVGPGDRVRCFSCGGELENWEYWDVPFTRHQLSFPGCPYVRGLVTRKHYQVRPGLLAGDSMTQVHPSSSNILWEEKLLSDMSDEYKRLETYRGYSNNFQKNNPLSLAWAGFYYVGPGDRVRCFSCGGELENCEFREDPLTRHQLSFPDCLYVLHKDHAMKDLKAYLQSQKFQTTAFSSSVTDYDNSEPVKRHFGKCTDPPVSSLSRDPPLRGCNKRGKKKKKKKKRVQEKTAFEEMQAETAGGLTEEVARGLEDSSIGKLEERVTGELEVDFAEWLQGSSAEELEYSSLEELEDGSTGELEEGTVGKLEEHVIEQTKEPCDWSSRSVMECKLCGKVPDAIKVHTRKDGDKYRLELPYEGRFCCSETGIRFCVESPTSIEFEFGSWDEYLGHLEQYSYHIVSPLFDITIKCGWVSEVYLPHYVCLGGGHVVTEEFKVVHYKDDNMVLETPAEVLPFYVVLKQPTFSPIGILLLRKLPSRVRRNFPTHGAVFLYSRYITGYTLHLYFMPMDPSLKKALDKEEGENGFSWVAKPPKTSTVFSRRIYIVEGPDKAKIKPKGLRLSFGDCPALYHYSEIYLLNVDEELSLSLTCTTSQKGIWDALLRREDLTPRSQMERDGQHFINNHRADLIARVSLIDPVLDDLLGDKILTQEQYDTVRSNRTSQEKMRQLYEYVRSWGKIEMEMFYSTLTAHNKALIRDLLQ</sequence>
<dbReference type="GO" id="GO:0005634">
    <property type="term" value="C:nucleus"/>
    <property type="evidence" value="ECO:0000318"/>
    <property type="project" value="GO_Central"/>
</dbReference>
<dbReference type="AlphaFoldDB" id="A0A8J0U475"/>
<dbReference type="PROSITE" id="PS50143">
    <property type="entry name" value="BIR_REPEAT_2"/>
    <property type="match status" value="4"/>
</dbReference>
<evidence type="ECO:0000313" key="11">
    <source>
        <dbReference type="Proteomes" id="UP000186698"/>
    </source>
</evidence>
<evidence type="ECO:0000256" key="4">
    <source>
        <dbReference type="ARBA" id="ARBA00022859"/>
    </source>
</evidence>
<keyword evidence="6" id="KW-1271">Inflammasome</keyword>
<dbReference type="OrthoDB" id="428577at2759"/>
<keyword evidence="2" id="KW-0963">Cytoplasm</keyword>
<feature type="domain" description="Pyrin" evidence="9">
    <location>
        <begin position="1"/>
        <end position="77"/>
    </location>
</feature>
<dbReference type="InterPro" id="IPR051249">
    <property type="entry name" value="NLRP_Inflammasome"/>
</dbReference>
<dbReference type="GO" id="GO:0031398">
    <property type="term" value="P:positive regulation of protein ubiquitination"/>
    <property type="evidence" value="ECO:0000318"/>
    <property type="project" value="GO_Central"/>
</dbReference>
<dbReference type="SMART" id="SM00238">
    <property type="entry name" value="BIR"/>
    <property type="match status" value="4"/>
</dbReference>
<dbReference type="GO" id="GO:0006954">
    <property type="term" value="P:inflammatory response"/>
    <property type="evidence" value="ECO:0007669"/>
    <property type="project" value="UniProtKB-KW"/>
</dbReference>
<gene>
    <name evidence="12" type="primary">LOC108703939</name>
</gene>
<dbReference type="InterPro" id="IPR004020">
    <property type="entry name" value="DAPIN"/>
</dbReference>
<dbReference type="GO" id="GO:0005737">
    <property type="term" value="C:cytoplasm"/>
    <property type="evidence" value="ECO:0000318"/>
    <property type="project" value="GO_Central"/>
</dbReference>
<dbReference type="KEGG" id="xla:108703939"/>
<dbReference type="PANTHER" id="PTHR46985">
    <property type="entry name" value="NACHT, LRR AND PYD DOMAINS-CONTAINING PROTEIN 1"/>
    <property type="match status" value="1"/>
</dbReference>
<keyword evidence="11" id="KW-1185">Reference proteome</keyword>
<dbReference type="Proteomes" id="UP000186698">
    <property type="component" value="Chromosome 9_10L"/>
</dbReference>
<evidence type="ECO:0000313" key="12">
    <source>
        <dbReference type="RefSeq" id="XP_018095735.1"/>
    </source>
</evidence>
<dbReference type="InterPro" id="IPR025307">
    <property type="entry name" value="FIIND_dom"/>
</dbReference>
<dbReference type="GO" id="GO:0043027">
    <property type="term" value="F:cysteine-type endopeptidase inhibitor activity involved in apoptotic process"/>
    <property type="evidence" value="ECO:0000318"/>
    <property type="project" value="GO_Central"/>
</dbReference>
<dbReference type="Gene3D" id="1.10.533.10">
    <property type="entry name" value="Death Domain, Fas"/>
    <property type="match status" value="2"/>
</dbReference>
<proteinExistence type="predicted"/>
<dbReference type="Pfam" id="PF00653">
    <property type="entry name" value="BIR"/>
    <property type="match status" value="4"/>
</dbReference>
<dbReference type="PROSITE" id="PS50209">
    <property type="entry name" value="CARD"/>
    <property type="match status" value="1"/>
</dbReference>
<dbReference type="GO" id="GO:0051726">
    <property type="term" value="P:regulation of cell cycle"/>
    <property type="evidence" value="ECO:0000318"/>
    <property type="project" value="GO_Central"/>
</dbReference>
<accession>A0A8J0U475</accession>
<dbReference type="Gene3D" id="1.10.1170.10">
    <property type="entry name" value="Inhibitor Of Apoptosis Protein (2mihbC-IAP-1), Chain A"/>
    <property type="match status" value="4"/>
</dbReference>
<dbReference type="PROSITE" id="PS01282">
    <property type="entry name" value="BIR_REPEAT_1"/>
    <property type="match status" value="1"/>
</dbReference>
<feature type="region of interest" description="Disordered" evidence="7">
    <location>
        <begin position="157"/>
        <end position="194"/>
    </location>
</feature>
<evidence type="ECO:0000256" key="1">
    <source>
        <dbReference type="ARBA" id="ARBA00004110"/>
    </source>
</evidence>
<evidence type="ECO:0000256" key="6">
    <source>
        <dbReference type="ARBA" id="ARBA00023233"/>
    </source>
</evidence>
<dbReference type="FunFam" id="1.10.533.10:FF:000013">
    <property type="entry name" value="Apoptosis-associated speck-like protein containing a CARD"/>
    <property type="match status" value="1"/>
</dbReference>
<keyword evidence="3" id="KW-0399">Innate immunity</keyword>
<feature type="compositionally biased region" description="Basic residues" evidence="7">
    <location>
        <begin position="657"/>
        <end position="671"/>
    </location>
</feature>